<evidence type="ECO:0000259" key="9">
    <source>
        <dbReference type="Pfam" id="PF02729"/>
    </source>
</evidence>
<evidence type="ECO:0000256" key="6">
    <source>
        <dbReference type="ARBA" id="ARBA00048859"/>
    </source>
</evidence>
<dbReference type="InterPro" id="IPR002082">
    <property type="entry name" value="Asp_carbamoyltransf"/>
</dbReference>
<feature type="binding site" evidence="7">
    <location>
        <position position="136"/>
    </location>
    <ligand>
        <name>carbamoyl phosphate</name>
        <dbReference type="ChEBI" id="CHEBI:58228"/>
    </ligand>
</feature>
<dbReference type="GO" id="GO:0006520">
    <property type="term" value="P:amino acid metabolic process"/>
    <property type="evidence" value="ECO:0007669"/>
    <property type="project" value="InterPro"/>
</dbReference>
<feature type="binding site" evidence="7">
    <location>
        <position position="265"/>
    </location>
    <ligand>
        <name>carbamoyl phosphate</name>
        <dbReference type="ChEBI" id="CHEBI:58228"/>
    </ligand>
</feature>
<dbReference type="Pfam" id="PF02729">
    <property type="entry name" value="OTCace_N"/>
    <property type="match status" value="1"/>
</dbReference>
<proteinExistence type="inferred from homology"/>
<keyword evidence="4 7" id="KW-0665">Pyrimidine biosynthesis</keyword>
<sequence length="311" mass="34182">MPLSQKDVLGLRGMPREDMETILNTAELMKYILKQNNKKTPHLQGKSIVTLFYENSTRTRMSFELASKYMSAVAANMAASSSSVQKGESLIDTGVTLDQMGTDVIIIRHPMSGAPHLVARHVRSSIINAGDGMNEHPTQGLLDIFSMKEKLGKVEGLKVAIIGDILHSRVARSDLFGLTTLGAEVHLAGPATMLPAEDFKKLGAVVHRKVEDAMKDADVVMGLRMQKERQQKGLIPSLREYYDVYGITPERMELAKEHAMVMHPGPMNRGVEIASSVADSDDSVIAEQVTNGVAVRMALLYLLTRRKGEEI</sequence>
<comment type="function">
    <text evidence="5 7">Catalyzes the condensation of carbamoyl phosphate and aspartate to form carbamoyl aspartate and inorganic phosphate, the committed step in the de novo pyrimidine nucleotide biosynthesis pathway.</text>
</comment>
<dbReference type="SUPFAM" id="SSF53671">
    <property type="entry name" value="Aspartate/ornithine carbamoyltransferase"/>
    <property type="match status" value="1"/>
</dbReference>
<feature type="domain" description="Aspartate/ornithine carbamoyltransferase Asp/Orn-binding" evidence="8">
    <location>
        <begin position="155"/>
        <end position="303"/>
    </location>
</feature>
<comment type="pathway">
    <text evidence="1 7">Pyrimidine metabolism; UMP biosynthesis via de novo pathway; (S)-dihydroorotate from bicarbonate: step 2/3.</text>
</comment>
<dbReference type="GO" id="GO:0006207">
    <property type="term" value="P:'de novo' pyrimidine nucleobase biosynthetic process"/>
    <property type="evidence" value="ECO:0007669"/>
    <property type="project" value="InterPro"/>
</dbReference>
<dbReference type="Gene3D" id="3.40.50.1370">
    <property type="entry name" value="Aspartate/ornithine carbamoyltransferase"/>
    <property type="match status" value="2"/>
</dbReference>
<evidence type="ECO:0000313" key="10">
    <source>
        <dbReference type="EMBL" id="MBC8532176.1"/>
    </source>
</evidence>
<organism evidence="10 11">
    <name type="scientific">Gehongia tenuis</name>
    <dbReference type="NCBI Taxonomy" id="2763655"/>
    <lineage>
        <taxon>Bacteria</taxon>
        <taxon>Bacillati</taxon>
        <taxon>Bacillota</taxon>
        <taxon>Clostridia</taxon>
        <taxon>Christensenellales</taxon>
        <taxon>Christensenellaceae</taxon>
        <taxon>Gehongia</taxon>
    </lineage>
</organism>
<feature type="binding site" evidence="7">
    <location>
        <position position="59"/>
    </location>
    <ligand>
        <name>carbamoyl phosphate</name>
        <dbReference type="ChEBI" id="CHEBI:58228"/>
    </ligand>
</feature>
<dbReference type="PRINTS" id="PR00101">
    <property type="entry name" value="ATCASE"/>
</dbReference>
<evidence type="ECO:0000256" key="1">
    <source>
        <dbReference type="ARBA" id="ARBA00004852"/>
    </source>
</evidence>
<reference evidence="10" key="1">
    <citation type="submission" date="2020-08" db="EMBL/GenBank/DDBJ databases">
        <title>Genome public.</title>
        <authorList>
            <person name="Liu C."/>
            <person name="Sun Q."/>
        </authorList>
    </citation>
    <scope>NUCLEOTIDE SEQUENCE</scope>
    <source>
        <strain evidence="10">NSJ-53</strain>
    </source>
</reference>
<accession>A0A926HRC7</accession>
<evidence type="ECO:0000256" key="7">
    <source>
        <dbReference type="HAMAP-Rule" id="MF_00001"/>
    </source>
</evidence>
<feature type="binding site" evidence="7">
    <location>
        <position position="224"/>
    </location>
    <ligand>
        <name>L-aspartate</name>
        <dbReference type="ChEBI" id="CHEBI:29991"/>
    </ligand>
</feature>
<dbReference type="EC" id="2.1.3.2" evidence="7"/>
<dbReference type="InterPro" id="IPR006130">
    <property type="entry name" value="Asp/Orn_carbamoylTrfase"/>
</dbReference>
<comment type="caution">
    <text evidence="10">The sequence shown here is derived from an EMBL/GenBank/DDBJ whole genome shotgun (WGS) entry which is preliminary data.</text>
</comment>
<keyword evidence="3 7" id="KW-0808">Transferase</keyword>
<dbReference type="NCBIfam" id="TIGR00670">
    <property type="entry name" value="asp_carb_tr"/>
    <property type="match status" value="1"/>
</dbReference>
<dbReference type="InterPro" id="IPR036901">
    <property type="entry name" value="Asp/Orn_carbamoylTrfase_sf"/>
</dbReference>
<evidence type="ECO:0000256" key="2">
    <source>
        <dbReference type="ARBA" id="ARBA00008896"/>
    </source>
</evidence>
<dbReference type="HAMAP" id="MF_00001">
    <property type="entry name" value="Asp_carb_tr"/>
    <property type="match status" value="1"/>
</dbReference>
<feature type="binding site" evidence="7">
    <location>
        <position position="266"/>
    </location>
    <ligand>
        <name>carbamoyl phosphate</name>
        <dbReference type="ChEBI" id="CHEBI:58228"/>
    </ligand>
</feature>
<feature type="binding site" evidence="7">
    <location>
        <position position="169"/>
    </location>
    <ligand>
        <name>L-aspartate</name>
        <dbReference type="ChEBI" id="CHEBI:29991"/>
    </ligand>
</feature>
<dbReference type="GO" id="GO:0044205">
    <property type="term" value="P:'de novo' UMP biosynthetic process"/>
    <property type="evidence" value="ECO:0007669"/>
    <property type="project" value="UniProtKB-UniRule"/>
</dbReference>
<dbReference type="PANTHER" id="PTHR45753">
    <property type="entry name" value="ORNITHINE CARBAMOYLTRANSFERASE, MITOCHONDRIAL"/>
    <property type="match status" value="1"/>
</dbReference>
<protein>
    <recommendedName>
        <fullName evidence="7">Aspartate carbamoyltransferase</fullName>
        <ecNumber evidence="7">2.1.3.2</ecNumber>
    </recommendedName>
    <alternativeName>
        <fullName evidence="7">Aspartate transcarbamylase</fullName>
        <shortName evidence="7">ATCase</shortName>
    </alternativeName>
</protein>
<dbReference type="RefSeq" id="WP_249317292.1">
    <property type="nucleotide sequence ID" value="NZ_JACRSR010000005.1"/>
</dbReference>
<keyword evidence="11" id="KW-1185">Reference proteome</keyword>
<evidence type="ECO:0000256" key="4">
    <source>
        <dbReference type="ARBA" id="ARBA00022975"/>
    </source>
</evidence>
<dbReference type="GO" id="GO:0016597">
    <property type="term" value="F:amino acid binding"/>
    <property type="evidence" value="ECO:0007669"/>
    <property type="project" value="InterPro"/>
</dbReference>
<dbReference type="InterPro" id="IPR006131">
    <property type="entry name" value="Asp_carbamoyltransf_Asp/Orn-bd"/>
</dbReference>
<dbReference type="PANTHER" id="PTHR45753:SF6">
    <property type="entry name" value="ASPARTATE CARBAMOYLTRANSFERASE"/>
    <property type="match status" value="1"/>
</dbReference>
<evidence type="ECO:0000313" key="11">
    <source>
        <dbReference type="Proteomes" id="UP000623172"/>
    </source>
</evidence>
<evidence type="ECO:0000256" key="5">
    <source>
        <dbReference type="ARBA" id="ARBA00043884"/>
    </source>
</evidence>
<feature type="binding site" evidence="7">
    <location>
        <position position="139"/>
    </location>
    <ligand>
        <name>carbamoyl phosphate</name>
        <dbReference type="ChEBI" id="CHEBI:58228"/>
    </ligand>
</feature>
<dbReference type="Proteomes" id="UP000623172">
    <property type="component" value="Unassembled WGS sequence"/>
</dbReference>
<comment type="similarity">
    <text evidence="2 7">Belongs to the aspartate/ornithine carbamoyltransferase superfamily. ATCase family.</text>
</comment>
<feature type="binding site" evidence="7">
    <location>
        <position position="108"/>
    </location>
    <ligand>
        <name>carbamoyl phosphate</name>
        <dbReference type="ChEBI" id="CHEBI:58228"/>
    </ligand>
</feature>
<feature type="binding site" evidence="7">
    <location>
        <position position="86"/>
    </location>
    <ligand>
        <name>L-aspartate</name>
        <dbReference type="ChEBI" id="CHEBI:29991"/>
    </ligand>
</feature>
<dbReference type="Pfam" id="PF00185">
    <property type="entry name" value="OTCace"/>
    <property type="match status" value="1"/>
</dbReference>
<dbReference type="NCBIfam" id="NF002032">
    <property type="entry name" value="PRK00856.1"/>
    <property type="match status" value="1"/>
</dbReference>
<dbReference type="AlphaFoldDB" id="A0A926HRC7"/>
<dbReference type="InterPro" id="IPR006132">
    <property type="entry name" value="Asp/Orn_carbamoyltranf_P-bd"/>
</dbReference>
<evidence type="ECO:0000256" key="3">
    <source>
        <dbReference type="ARBA" id="ARBA00022679"/>
    </source>
</evidence>
<dbReference type="GO" id="GO:0004070">
    <property type="term" value="F:aspartate carbamoyltransferase activity"/>
    <property type="evidence" value="ECO:0007669"/>
    <property type="project" value="UniProtKB-UniRule"/>
</dbReference>
<dbReference type="PRINTS" id="PR00100">
    <property type="entry name" value="AOTCASE"/>
</dbReference>
<comment type="catalytic activity">
    <reaction evidence="6 7">
        <text>carbamoyl phosphate + L-aspartate = N-carbamoyl-L-aspartate + phosphate + H(+)</text>
        <dbReference type="Rhea" id="RHEA:20013"/>
        <dbReference type="ChEBI" id="CHEBI:15378"/>
        <dbReference type="ChEBI" id="CHEBI:29991"/>
        <dbReference type="ChEBI" id="CHEBI:32814"/>
        <dbReference type="ChEBI" id="CHEBI:43474"/>
        <dbReference type="ChEBI" id="CHEBI:58228"/>
        <dbReference type="EC" id="2.1.3.2"/>
    </reaction>
</comment>
<feature type="domain" description="Aspartate/ornithine carbamoyltransferase carbamoyl-P binding" evidence="9">
    <location>
        <begin position="6"/>
        <end position="149"/>
    </location>
</feature>
<evidence type="ECO:0000259" key="8">
    <source>
        <dbReference type="Pfam" id="PF00185"/>
    </source>
</evidence>
<dbReference type="GO" id="GO:0005829">
    <property type="term" value="C:cytosol"/>
    <property type="evidence" value="ECO:0007669"/>
    <property type="project" value="TreeGrafter"/>
</dbReference>
<name>A0A926HRC7_9FIRM</name>
<dbReference type="PROSITE" id="PS00097">
    <property type="entry name" value="CARBAMOYLTRANSFERASE"/>
    <property type="match status" value="1"/>
</dbReference>
<dbReference type="FunFam" id="3.40.50.1370:FF:000007">
    <property type="entry name" value="Aspartate carbamoyltransferase"/>
    <property type="match status" value="1"/>
</dbReference>
<comment type="subunit">
    <text evidence="7">Heterododecamer (2C3:3R2) of six catalytic PyrB chains organized as two trimers (C3), and six regulatory PyrI chains organized as three dimers (R2).</text>
</comment>
<gene>
    <name evidence="7" type="primary">pyrB</name>
    <name evidence="10" type="ORF">H8696_10005</name>
</gene>
<dbReference type="EMBL" id="JACRSR010000005">
    <property type="protein sequence ID" value="MBC8532176.1"/>
    <property type="molecule type" value="Genomic_DNA"/>
</dbReference>
<feature type="binding site" evidence="7">
    <location>
        <position position="58"/>
    </location>
    <ligand>
        <name>carbamoyl phosphate</name>
        <dbReference type="ChEBI" id="CHEBI:58228"/>
    </ligand>
</feature>